<gene>
    <name evidence="2" type="ORF">EYF80_043378</name>
</gene>
<evidence type="ECO:0000313" key="3">
    <source>
        <dbReference type="Proteomes" id="UP000314294"/>
    </source>
</evidence>
<reference evidence="2 3" key="1">
    <citation type="submission" date="2019-03" db="EMBL/GenBank/DDBJ databases">
        <title>First draft genome of Liparis tanakae, snailfish: a comprehensive survey of snailfish specific genes.</title>
        <authorList>
            <person name="Kim W."/>
            <person name="Song I."/>
            <person name="Jeong J.-H."/>
            <person name="Kim D."/>
            <person name="Kim S."/>
            <person name="Ryu S."/>
            <person name="Song J.Y."/>
            <person name="Lee S.K."/>
        </authorList>
    </citation>
    <scope>NUCLEOTIDE SEQUENCE [LARGE SCALE GENOMIC DNA]</scope>
    <source>
        <tissue evidence="2">Muscle</tissue>
    </source>
</reference>
<feature type="compositionally biased region" description="Basic and acidic residues" evidence="1">
    <location>
        <begin position="164"/>
        <end position="181"/>
    </location>
</feature>
<protein>
    <submittedName>
        <fullName evidence="2">Uncharacterized protein</fullName>
    </submittedName>
</protein>
<organism evidence="2 3">
    <name type="scientific">Liparis tanakae</name>
    <name type="common">Tanaka's snailfish</name>
    <dbReference type="NCBI Taxonomy" id="230148"/>
    <lineage>
        <taxon>Eukaryota</taxon>
        <taxon>Metazoa</taxon>
        <taxon>Chordata</taxon>
        <taxon>Craniata</taxon>
        <taxon>Vertebrata</taxon>
        <taxon>Euteleostomi</taxon>
        <taxon>Actinopterygii</taxon>
        <taxon>Neopterygii</taxon>
        <taxon>Teleostei</taxon>
        <taxon>Neoteleostei</taxon>
        <taxon>Acanthomorphata</taxon>
        <taxon>Eupercaria</taxon>
        <taxon>Perciformes</taxon>
        <taxon>Cottioidei</taxon>
        <taxon>Cottales</taxon>
        <taxon>Liparidae</taxon>
        <taxon>Liparis</taxon>
    </lineage>
</organism>
<proteinExistence type="predicted"/>
<accession>A0A4Z2G1L3</accession>
<keyword evidence="3" id="KW-1185">Reference proteome</keyword>
<evidence type="ECO:0000256" key="1">
    <source>
        <dbReference type="SAM" id="MobiDB-lite"/>
    </source>
</evidence>
<feature type="region of interest" description="Disordered" evidence="1">
    <location>
        <begin position="87"/>
        <end position="181"/>
    </location>
</feature>
<name>A0A4Z2G1L3_9TELE</name>
<dbReference type="Proteomes" id="UP000314294">
    <property type="component" value="Unassembled WGS sequence"/>
</dbReference>
<dbReference type="AlphaFoldDB" id="A0A4Z2G1L3"/>
<sequence>MAGRVAADGGRHQSVDGTVCQRSSLKTDPFCLHVSLGPTMQPGMTRGRLGGEGTGRMFCMSVDRRFLECPRNTTLYKYLSDITAGPWSRSRGSASGTMGPYPDQALIASSSVGSPGRPAVSGDQHRGLLQVGPPKKRHSPGTSLRRQMVWRSAPESRRRNKRGGGRDQRRDRQLVTERDQDFNLAFRDAAKKKKSYGSLGFTAAN</sequence>
<evidence type="ECO:0000313" key="2">
    <source>
        <dbReference type="EMBL" id="TNN46412.1"/>
    </source>
</evidence>
<dbReference type="EMBL" id="SRLO01000789">
    <property type="protein sequence ID" value="TNN46412.1"/>
    <property type="molecule type" value="Genomic_DNA"/>
</dbReference>
<comment type="caution">
    <text evidence="2">The sequence shown here is derived from an EMBL/GenBank/DDBJ whole genome shotgun (WGS) entry which is preliminary data.</text>
</comment>